<dbReference type="InterPro" id="IPR049445">
    <property type="entry name" value="TetR_SbtR-like_C"/>
</dbReference>
<dbReference type="InterPro" id="IPR036271">
    <property type="entry name" value="Tet_transcr_reg_TetR-rel_C_sf"/>
</dbReference>
<evidence type="ECO:0000259" key="1">
    <source>
        <dbReference type="Pfam" id="PF21597"/>
    </source>
</evidence>
<feature type="non-terminal residue" evidence="2">
    <location>
        <position position="1"/>
    </location>
</feature>
<comment type="caution">
    <text evidence="2">The sequence shown here is derived from an EMBL/GenBank/DDBJ whole genome shotgun (WGS) entry which is preliminary data.</text>
</comment>
<keyword evidence="3" id="KW-1185">Reference proteome</keyword>
<dbReference type="Pfam" id="PF21597">
    <property type="entry name" value="TetR_C_43"/>
    <property type="match status" value="1"/>
</dbReference>
<gene>
    <name evidence="2" type="ORF">RM572_29285</name>
</gene>
<sequence>TQCHLPLREAGAGLLRRAQESGSVRGDVSIDDLLQLTNAIALAAEQSPDDPELADRLLRLTLRGLK</sequence>
<proteinExistence type="predicted"/>
<dbReference type="Gene3D" id="1.10.357.10">
    <property type="entry name" value="Tetracycline Repressor, domain 2"/>
    <property type="match status" value="1"/>
</dbReference>
<reference evidence="3" key="1">
    <citation type="submission" date="2023-07" db="EMBL/GenBank/DDBJ databases">
        <title>30 novel species of actinomycetes from the DSMZ collection.</title>
        <authorList>
            <person name="Nouioui I."/>
        </authorList>
    </citation>
    <scope>NUCLEOTIDE SEQUENCE [LARGE SCALE GENOMIC DNA]</scope>
    <source>
        <strain evidence="3">DSM 42041</strain>
    </source>
</reference>
<evidence type="ECO:0000313" key="2">
    <source>
        <dbReference type="EMBL" id="MDT0382846.1"/>
    </source>
</evidence>
<dbReference type="EMBL" id="JAVREQ010000195">
    <property type="protein sequence ID" value="MDT0382846.1"/>
    <property type="molecule type" value="Genomic_DNA"/>
</dbReference>
<dbReference type="SUPFAM" id="SSF48498">
    <property type="entry name" value="Tetracyclin repressor-like, C-terminal domain"/>
    <property type="match status" value="1"/>
</dbReference>
<name>A0ABU2P0T2_9ACTN</name>
<dbReference type="Proteomes" id="UP001183414">
    <property type="component" value="Unassembled WGS sequence"/>
</dbReference>
<organism evidence="2 3">
    <name type="scientific">Streptomyces hazeniae</name>
    <dbReference type="NCBI Taxonomy" id="3075538"/>
    <lineage>
        <taxon>Bacteria</taxon>
        <taxon>Bacillati</taxon>
        <taxon>Actinomycetota</taxon>
        <taxon>Actinomycetes</taxon>
        <taxon>Kitasatosporales</taxon>
        <taxon>Streptomycetaceae</taxon>
        <taxon>Streptomyces</taxon>
    </lineage>
</organism>
<evidence type="ECO:0000313" key="3">
    <source>
        <dbReference type="Proteomes" id="UP001183414"/>
    </source>
</evidence>
<feature type="domain" description="Transcriptional regulator SbtR-like C-terminal" evidence="1">
    <location>
        <begin position="2"/>
        <end position="66"/>
    </location>
</feature>
<accession>A0ABU2P0T2</accession>
<protein>
    <submittedName>
        <fullName evidence="2">TetR/AcrR family transcriptional regulator</fullName>
    </submittedName>
</protein>